<evidence type="ECO:0000259" key="4">
    <source>
        <dbReference type="Pfam" id="PF23598"/>
    </source>
</evidence>
<reference evidence="5" key="1">
    <citation type="submission" date="2018-08" db="EMBL/GenBank/DDBJ databases">
        <authorList>
            <person name="Rossello M."/>
        </authorList>
    </citation>
    <scope>NUCLEOTIDE SEQUENCE [LARGE SCALE GENOMIC DNA]</scope>
    <source>
        <strain evidence="5">cv. Chinese Spring</strain>
    </source>
</reference>
<feature type="domain" description="Disease resistance protein winged helix" evidence="3">
    <location>
        <begin position="3"/>
        <end position="73"/>
    </location>
</feature>
<dbReference type="Pfam" id="PF23598">
    <property type="entry name" value="LRR_14"/>
    <property type="match status" value="1"/>
</dbReference>
<dbReference type="Gramene" id="TraesCS1D02G035004.1">
    <property type="protein sequence ID" value="TraesCS1D02G035004.1.cds1"/>
    <property type="gene ID" value="TraesCS1D02G035004"/>
</dbReference>
<dbReference type="Proteomes" id="UP000019116">
    <property type="component" value="Chromosome 1D"/>
</dbReference>
<evidence type="ECO:0000256" key="1">
    <source>
        <dbReference type="ARBA" id="ARBA00022737"/>
    </source>
</evidence>
<name>A0A3B5ZPD4_WHEAT</name>
<dbReference type="GO" id="GO:0042742">
    <property type="term" value="P:defense response to bacterium"/>
    <property type="evidence" value="ECO:0007669"/>
    <property type="project" value="UniProtKB-ARBA"/>
</dbReference>
<proteinExistence type="predicted"/>
<dbReference type="InterPro" id="IPR058922">
    <property type="entry name" value="WHD_DRP"/>
</dbReference>
<organism evidence="5">
    <name type="scientific">Triticum aestivum</name>
    <name type="common">Wheat</name>
    <dbReference type="NCBI Taxonomy" id="4565"/>
    <lineage>
        <taxon>Eukaryota</taxon>
        <taxon>Viridiplantae</taxon>
        <taxon>Streptophyta</taxon>
        <taxon>Embryophyta</taxon>
        <taxon>Tracheophyta</taxon>
        <taxon>Spermatophyta</taxon>
        <taxon>Magnoliopsida</taxon>
        <taxon>Liliopsida</taxon>
        <taxon>Poales</taxon>
        <taxon>Poaceae</taxon>
        <taxon>BOP clade</taxon>
        <taxon>Pooideae</taxon>
        <taxon>Triticodae</taxon>
        <taxon>Triticeae</taxon>
        <taxon>Triticinae</taxon>
        <taxon>Triticum</taxon>
    </lineage>
</organism>
<dbReference type="InterPro" id="IPR055414">
    <property type="entry name" value="LRR_R13L4/SHOC2-like"/>
</dbReference>
<dbReference type="SMR" id="A0A3B5ZPD4"/>
<dbReference type="AlphaFoldDB" id="A0A3B5ZPD4"/>
<dbReference type="Gene3D" id="1.10.10.10">
    <property type="entry name" value="Winged helix-like DNA-binding domain superfamily/Winged helix DNA-binding domain"/>
    <property type="match status" value="1"/>
</dbReference>
<dbReference type="STRING" id="4565.A0A3B5ZPD4"/>
<dbReference type="InterPro" id="IPR036388">
    <property type="entry name" value="WH-like_DNA-bd_sf"/>
</dbReference>
<evidence type="ECO:0000313" key="6">
    <source>
        <dbReference type="Proteomes" id="UP000019116"/>
    </source>
</evidence>
<dbReference type="OrthoDB" id="687203at2759"/>
<feature type="domain" description="Disease resistance R13L4/SHOC-2-like LRR" evidence="4">
    <location>
        <begin position="120"/>
        <end position="206"/>
    </location>
</feature>
<dbReference type="Gene3D" id="3.80.10.10">
    <property type="entry name" value="Ribonuclease Inhibitor"/>
    <property type="match status" value="1"/>
</dbReference>
<dbReference type="InterPro" id="IPR032675">
    <property type="entry name" value="LRR_dom_sf"/>
</dbReference>
<dbReference type="FunFam" id="1.10.10.10:FF:000322">
    <property type="entry name" value="Probable disease resistance protein At1g63360"/>
    <property type="match status" value="1"/>
</dbReference>
<evidence type="ECO:0000259" key="3">
    <source>
        <dbReference type="Pfam" id="PF23559"/>
    </source>
</evidence>
<keyword evidence="1" id="KW-0677">Repeat</keyword>
<evidence type="ECO:0008006" key="7">
    <source>
        <dbReference type="Google" id="ProtNLM"/>
    </source>
</evidence>
<protein>
    <recommendedName>
        <fullName evidence="7">NB-ARC domain-containing protein</fullName>
    </recommendedName>
</protein>
<dbReference type="Gramene" id="TraesCS1D03G0065800.1">
    <property type="protein sequence ID" value="TraesCS1D03G0065800.1.CDS1"/>
    <property type="gene ID" value="TraesCS1D03G0065800"/>
</dbReference>
<evidence type="ECO:0000313" key="5">
    <source>
        <dbReference type="EnsemblPlants" id="TraesCS1D02G035004.1.cds1"/>
    </source>
</evidence>
<keyword evidence="6" id="KW-1185">Reference proteome</keyword>
<dbReference type="PANTHER" id="PTHR23155:SF901">
    <property type="entry name" value="DISEASE RESISTANCE PROTEIN RPM1"/>
    <property type="match status" value="1"/>
</dbReference>
<accession>A0A3B5ZPD4</accession>
<dbReference type="Pfam" id="PF23559">
    <property type="entry name" value="WHD_DRP"/>
    <property type="match status" value="1"/>
</dbReference>
<dbReference type="InterPro" id="IPR044974">
    <property type="entry name" value="Disease_R_plants"/>
</dbReference>
<dbReference type="SUPFAM" id="SSF52058">
    <property type="entry name" value="L domain-like"/>
    <property type="match status" value="1"/>
</dbReference>
<dbReference type="GO" id="GO:0009626">
    <property type="term" value="P:plant-type hypersensitive response"/>
    <property type="evidence" value="ECO:0007669"/>
    <property type="project" value="UniProtKB-ARBA"/>
</dbReference>
<reference evidence="5" key="2">
    <citation type="submission" date="2018-10" db="UniProtKB">
        <authorList>
            <consortium name="EnsemblPlants"/>
        </authorList>
    </citation>
    <scope>IDENTIFICATION</scope>
</reference>
<evidence type="ECO:0000256" key="2">
    <source>
        <dbReference type="ARBA" id="ARBA00022821"/>
    </source>
</evidence>
<dbReference type="PANTHER" id="PTHR23155">
    <property type="entry name" value="DISEASE RESISTANCE PROTEIN RP"/>
    <property type="match status" value="1"/>
</dbReference>
<dbReference type="GO" id="GO:0002758">
    <property type="term" value="P:innate immune response-activating signaling pathway"/>
    <property type="evidence" value="ECO:0007669"/>
    <property type="project" value="UniProtKB-ARBA"/>
</dbReference>
<sequence>MTLFPEDYKIDRLRLVHRWISEGFVHSKDGKDLVELGDAYFHELVNRSLIQPIDIGYDGKAWGCRVHDTILDFLIYKSTQENFCTLLGDRSEATHFSDNEVHRLSQLGNVGRSHKMDLSHARTFGTFVHTKQMLSLESNALRVLDLEDCCGLENHHIKSIGRFPQLRYLNISSTRITKLPEQIGDLRHLETLNAYCDLLRELSETV</sequence>
<dbReference type="EnsemblPlants" id="TraesCS1D02G035004.1">
    <property type="protein sequence ID" value="TraesCS1D02G035004.1.cds1"/>
    <property type="gene ID" value="TraesCS1D02G035004"/>
</dbReference>
<keyword evidence="2" id="KW-0611">Plant defense</keyword>